<evidence type="ECO:0000256" key="1">
    <source>
        <dbReference type="ARBA" id="ARBA00022801"/>
    </source>
</evidence>
<evidence type="ECO:0000259" key="2">
    <source>
        <dbReference type="Pfam" id="PF00857"/>
    </source>
</evidence>
<dbReference type="Pfam" id="PF00857">
    <property type="entry name" value="Isochorismatase"/>
    <property type="match status" value="1"/>
</dbReference>
<keyword evidence="1" id="KW-0378">Hydrolase</keyword>
<dbReference type="InterPro" id="IPR036380">
    <property type="entry name" value="Isochorismatase-like_sf"/>
</dbReference>
<evidence type="ECO:0000313" key="4">
    <source>
        <dbReference type="Proteomes" id="UP001257627"/>
    </source>
</evidence>
<sequence>MAIPPIPAYDLPSVGELVSNRVPWQLDTARCALLVHDMQKYFIDAFDPQAEPISTALRNMTAIRRACREAGVPVVYTAQPGNQHPSRRGLLSDFWGSGLNSGRDAEIVDELTPDDDDIFVTKWRYSAFQRTDLAQLLKHHGRDQLIVVGVYAHMGCMLSAAEAFMSDIQPFIVADATADFSRDEHLLALHYTTKRCGSVVTTDQVVGSLSRRAAA</sequence>
<proteinExistence type="predicted"/>
<name>A0ABU3UHD7_9ACTN</name>
<dbReference type="EMBL" id="JARAKF010000001">
    <property type="protein sequence ID" value="MDU8993332.1"/>
    <property type="molecule type" value="Genomic_DNA"/>
</dbReference>
<gene>
    <name evidence="3" type="ORF">PU648_13430</name>
</gene>
<keyword evidence="4" id="KW-1185">Reference proteome</keyword>
<dbReference type="PANTHER" id="PTHR43540">
    <property type="entry name" value="PEROXYUREIDOACRYLATE/UREIDOACRYLATE AMIDOHYDROLASE-RELATED"/>
    <property type="match status" value="1"/>
</dbReference>
<dbReference type="Gene3D" id="3.40.50.850">
    <property type="entry name" value="Isochorismatase-like"/>
    <property type="match status" value="1"/>
</dbReference>
<comment type="caution">
    <text evidence="3">The sequence shown here is derived from an EMBL/GenBank/DDBJ whole genome shotgun (WGS) entry which is preliminary data.</text>
</comment>
<dbReference type="SUPFAM" id="SSF52499">
    <property type="entry name" value="Isochorismatase-like hydrolases"/>
    <property type="match status" value="1"/>
</dbReference>
<dbReference type="PRINTS" id="PR01398">
    <property type="entry name" value="ISCHRISMTASE"/>
</dbReference>
<feature type="domain" description="Isochorismatase-like" evidence="2">
    <location>
        <begin position="31"/>
        <end position="204"/>
    </location>
</feature>
<dbReference type="Proteomes" id="UP001257627">
    <property type="component" value="Unassembled WGS sequence"/>
</dbReference>
<dbReference type="InterPro" id="IPR000868">
    <property type="entry name" value="Isochorismatase-like_dom"/>
</dbReference>
<protein>
    <submittedName>
        <fullName evidence="3">Isochorismatase family protein</fullName>
    </submittedName>
</protein>
<accession>A0ABU3UHD7</accession>
<dbReference type="PIRSF" id="PIRSF001111">
    <property type="entry name" value="Isochorismatase"/>
    <property type="match status" value="1"/>
</dbReference>
<dbReference type="InterPro" id="IPR016291">
    <property type="entry name" value="Isochorismatase"/>
</dbReference>
<dbReference type="PANTHER" id="PTHR43540:SF3">
    <property type="entry name" value="ENTEROBACTIN SYNTHASE COMPONENT B"/>
    <property type="match status" value="1"/>
</dbReference>
<evidence type="ECO:0000313" key="3">
    <source>
        <dbReference type="EMBL" id="MDU8993332.1"/>
    </source>
</evidence>
<reference evidence="3 4" key="1">
    <citation type="submission" date="2023-02" db="EMBL/GenBank/DDBJ databases">
        <authorList>
            <person name="Maleckis M."/>
        </authorList>
    </citation>
    <scope>NUCLEOTIDE SEQUENCE [LARGE SCALE GENOMIC DNA]</scope>
    <source>
        <strain evidence="3 4">P8-A2</strain>
    </source>
</reference>
<organism evidence="3 4">
    <name type="scientific">Streptomyces mirabilis</name>
    <dbReference type="NCBI Taxonomy" id="68239"/>
    <lineage>
        <taxon>Bacteria</taxon>
        <taxon>Bacillati</taxon>
        <taxon>Actinomycetota</taxon>
        <taxon>Actinomycetes</taxon>
        <taxon>Kitasatosporales</taxon>
        <taxon>Streptomycetaceae</taxon>
        <taxon>Streptomyces</taxon>
    </lineage>
</organism>
<dbReference type="RefSeq" id="WP_143609629.1">
    <property type="nucleotide sequence ID" value="NZ_CP107955.1"/>
</dbReference>
<dbReference type="InterPro" id="IPR050272">
    <property type="entry name" value="Isochorismatase-like_hydrls"/>
</dbReference>